<evidence type="ECO:0000313" key="4">
    <source>
        <dbReference type="Proteomes" id="UP001190700"/>
    </source>
</evidence>
<feature type="domain" description="CREG-like beta-barrel" evidence="2">
    <location>
        <begin position="92"/>
        <end position="237"/>
    </location>
</feature>
<gene>
    <name evidence="3" type="ORF">CYMTET_24155</name>
</gene>
<dbReference type="AlphaFoldDB" id="A0AAE0L0I1"/>
<evidence type="ECO:0000256" key="1">
    <source>
        <dbReference type="SAM" id="MobiDB-lite"/>
    </source>
</evidence>
<dbReference type="InterPro" id="IPR055343">
    <property type="entry name" value="CREG_beta-barrel"/>
</dbReference>
<sequence>MTTYDISLGSANKRGVSAAAKKNSKGDMDQGEPPLVEMVQEDSSLPPLESTYKEMKVPQLNISSTGLSRTPISGGVQSATRFHELPPPSVAVRNLVEQAKYCQLSTTMSSMHHRRAGYPFGSLVDFAMDSTGRPIFSFSPLAIHTRNIMADPRSSMVVQMPGWSGLSNARVTIMGDIYPLPEEAQALAKEIFERKHTRATHSHQWGSATFFRMGYISDIYFVGGFGTVQFVDVQKYLTTPPDAIVKTTTAQSPEIVITELNKRFEGKLKHVLSIENGIDIDDCLIVSIDKLGMDVRVRAGPSIAIQRMHFKEDVDTLHDALNEVQQMTMYTC</sequence>
<dbReference type="Gene3D" id="2.30.110.10">
    <property type="entry name" value="Electron Transport, Fmn-binding Protein, Chain A"/>
    <property type="match status" value="1"/>
</dbReference>
<dbReference type="InterPro" id="IPR012349">
    <property type="entry name" value="Split_barrel_FMN-bd"/>
</dbReference>
<dbReference type="SUPFAM" id="SSF50475">
    <property type="entry name" value="FMN-binding split barrel"/>
    <property type="match status" value="1"/>
</dbReference>
<keyword evidence="4" id="KW-1185">Reference proteome</keyword>
<dbReference type="Gene3D" id="3.20.180.10">
    <property type="entry name" value="PNP-oxidase-like"/>
    <property type="match status" value="1"/>
</dbReference>
<dbReference type="InterPro" id="IPR037119">
    <property type="entry name" value="Haem_oxidase_HugZ-like_sf"/>
</dbReference>
<organism evidence="3 4">
    <name type="scientific">Cymbomonas tetramitiformis</name>
    <dbReference type="NCBI Taxonomy" id="36881"/>
    <lineage>
        <taxon>Eukaryota</taxon>
        <taxon>Viridiplantae</taxon>
        <taxon>Chlorophyta</taxon>
        <taxon>Pyramimonadophyceae</taxon>
        <taxon>Pyramimonadales</taxon>
        <taxon>Pyramimonadaceae</taxon>
        <taxon>Cymbomonas</taxon>
    </lineage>
</organism>
<dbReference type="PANTHER" id="PTHR13343:SF29">
    <property type="entry name" value="PYRIDOXAMINE 5'-PHOSPHATE OXIDASE FAMILY PROTEIN"/>
    <property type="match status" value="1"/>
</dbReference>
<proteinExistence type="predicted"/>
<name>A0AAE0L0I1_9CHLO</name>
<evidence type="ECO:0000313" key="3">
    <source>
        <dbReference type="EMBL" id="KAK3267274.1"/>
    </source>
</evidence>
<dbReference type="Proteomes" id="UP001190700">
    <property type="component" value="Unassembled WGS sequence"/>
</dbReference>
<accession>A0AAE0L0I1</accession>
<comment type="caution">
    <text evidence="3">The sequence shown here is derived from an EMBL/GenBank/DDBJ whole genome shotgun (WGS) entry which is preliminary data.</text>
</comment>
<dbReference type="PANTHER" id="PTHR13343">
    <property type="entry name" value="CREG1 PROTEIN"/>
    <property type="match status" value="1"/>
</dbReference>
<dbReference type="Pfam" id="PF13883">
    <property type="entry name" value="CREG_beta-barrel"/>
    <property type="match status" value="1"/>
</dbReference>
<dbReference type="EMBL" id="LGRX02012512">
    <property type="protein sequence ID" value="KAK3267274.1"/>
    <property type="molecule type" value="Genomic_DNA"/>
</dbReference>
<evidence type="ECO:0000259" key="2">
    <source>
        <dbReference type="Pfam" id="PF13883"/>
    </source>
</evidence>
<dbReference type="GO" id="GO:0005737">
    <property type="term" value="C:cytoplasm"/>
    <property type="evidence" value="ECO:0007669"/>
    <property type="project" value="UniProtKB-ARBA"/>
</dbReference>
<reference evidence="3 4" key="1">
    <citation type="journal article" date="2015" name="Genome Biol. Evol.">
        <title>Comparative Genomics of a Bacterivorous Green Alga Reveals Evolutionary Causalities and Consequences of Phago-Mixotrophic Mode of Nutrition.</title>
        <authorList>
            <person name="Burns J.A."/>
            <person name="Paasch A."/>
            <person name="Narechania A."/>
            <person name="Kim E."/>
        </authorList>
    </citation>
    <scope>NUCLEOTIDE SEQUENCE [LARGE SCALE GENOMIC DNA]</scope>
    <source>
        <strain evidence="3 4">PLY_AMNH</strain>
    </source>
</reference>
<feature type="region of interest" description="Disordered" evidence="1">
    <location>
        <begin position="1"/>
        <end position="34"/>
    </location>
</feature>
<protein>
    <recommendedName>
        <fullName evidence="2">CREG-like beta-barrel domain-containing protein</fullName>
    </recommendedName>
</protein>